<dbReference type="RefSeq" id="XP_009775730.1">
    <property type="nucleotide sequence ID" value="XM_009777428.1"/>
</dbReference>
<keyword evidence="2" id="KW-0548">Nucleotidyltransferase</keyword>
<dbReference type="OrthoDB" id="1306032at2759"/>
<dbReference type="GO" id="GO:0003964">
    <property type="term" value="F:RNA-directed DNA polymerase activity"/>
    <property type="evidence" value="ECO:0007669"/>
    <property type="project" value="UniProtKB-KW"/>
</dbReference>
<dbReference type="GO" id="GO:0015074">
    <property type="term" value="P:DNA integration"/>
    <property type="evidence" value="ECO:0007669"/>
    <property type="project" value="InterPro"/>
</dbReference>
<keyword evidence="6" id="KW-0695">RNA-directed DNA polymerase</keyword>
<evidence type="ECO:0000256" key="6">
    <source>
        <dbReference type="ARBA" id="ARBA00022918"/>
    </source>
</evidence>
<accession>A0A1U7WN91</accession>
<dbReference type="InterPro" id="IPR041373">
    <property type="entry name" value="RT_RNaseH"/>
</dbReference>
<dbReference type="eggNOG" id="KOG0017">
    <property type="taxonomic scope" value="Eukaryota"/>
</dbReference>
<dbReference type="STRING" id="4096.A0A1U7WN91"/>
<dbReference type="Gene3D" id="1.10.340.70">
    <property type="match status" value="1"/>
</dbReference>
<sequence length="433" mass="49900">MQPGKTTSHSLLLIKCLKKWLDVDATASWMGGYRLGCVMHLLSILSDLNEKYLEVFMDDFTLFADDFDDCLKNLELEKCHFMVKEGIVLGYKMTAHGIEVDRDKVDEKLVSAPIMVTPDWRQLLKIMCDTSDVAVEAVLGQRKDKMFRPIYYASRTLNEAQVNYATTKKEFFTVVFSFNKFRSYMVGSKVIVHTDHSALKYLLNKKESKPRLMRRRVPYEQIFSIAAVSERQPCYVDVASFLSSGCFPRDLSRDQRKKLQSEVTNYFWNDPFLFKLCADGVNRRCVPDREMASILSHCHDGAAGENYVGNHTAANVMEISFYCPTLYKDAHAYIATCEKCQRAGNISKRDEMPLNSILVCKIFDVWGIDFMGLFPSSHFYEYILVAIDYISKWVKAIPTRTNDARVVSEFLRKNMFTRFRTPRVIINDNGSHL</sequence>
<evidence type="ECO:0000256" key="2">
    <source>
        <dbReference type="ARBA" id="ARBA00022695"/>
    </source>
</evidence>
<name>A0A1U7WN91_NICSY</name>
<dbReference type="InterPro" id="IPR041588">
    <property type="entry name" value="Integrase_H2C2"/>
</dbReference>
<dbReference type="Gene3D" id="3.10.20.370">
    <property type="match status" value="1"/>
</dbReference>
<dbReference type="GO" id="GO:0016787">
    <property type="term" value="F:hydrolase activity"/>
    <property type="evidence" value="ECO:0007669"/>
    <property type="project" value="UniProtKB-KW"/>
</dbReference>
<dbReference type="Pfam" id="PF17917">
    <property type="entry name" value="RT_RNaseH"/>
    <property type="match status" value="1"/>
</dbReference>
<evidence type="ECO:0000259" key="7">
    <source>
        <dbReference type="PROSITE" id="PS50994"/>
    </source>
</evidence>
<dbReference type="Proteomes" id="UP000189701">
    <property type="component" value="Unplaced"/>
</dbReference>
<dbReference type="SUPFAM" id="SSF56672">
    <property type="entry name" value="DNA/RNA polymerases"/>
    <property type="match status" value="1"/>
</dbReference>
<dbReference type="GO" id="GO:0003676">
    <property type="term" value="F:nucleic acid binding"/>
    <property type="evidence" value="ECO:0007669"/>
    <property type="project" value="InterPro"/>
</dbReference>
<reference evidence="9" key="2">
    <citation type="submission" date="2025-08" db="UniProtKB">
        <authorList>
            <consortium name="RefSeq"/>
        </authorList>
    </citation>
    <scope>IDENTIFICATION</scope>
    <source>
        <tissue evidence="9">Leaf</tissue>
    </source>
</reference>
<evidence type="ECO:0000256" key="4">
    <source>
        <dbReference type="ARBA" id="ARBA00022759"/>
    </source>
</evidence>
<dbReference type="PANTHER" id="PTHR37984">
    <property type="entry name" value="PROTEIN CBG26694"/>
    <property type="match status" value="1"/>
</dbReference>
<keyword evidence="4" id="KW-0255">Endonuclease</keyword>
<evidence type="ECO:0000313" key="9">
    <source>
        <dbReference type="RefSeq" id="XP_009775730.1"/>
    </source>
</evidence>
<keyword evidence="5" id="KW-0378">Hydrolase</keyword>
<evidence type="ECO:0000256" key="5">
    <source>
        <dbReference type="ARBA" id="ARBA00022801"/>
    </source>
</evidence>
<keyword evidence="8" id="KW-1185">Reference proteome</keyword>
<reference evidence="8" key="1">
    <citation type="journal article" date="2013" name="Genome Biol.">
        <title>Reference genomes and transcriptomes of Nicotiana sylvestris and Nicotiana tomentosiformis.</title>
        <authorList>
            <person name="Sierro N."/>
            <person name="Battey J.N."/>
            <person name="Ouadi S."/>
            <person name="Bovet L."/>
            <person name="Goepfert S."/>
            <person name="Bakaher N."/>
            <person name="Peitsch M.C."/>
            <person name="Ivanov N.V."/>
        </authorList>
    </citation>
    <scope>NUCLEOTIDE SEQUENCE [LARGE SCALE GENOMIC DNA]</scope>
</reference>
<protein>
    <submittedName>
        <fullName evidence="9">Uncharacterized protein LOC104225589</fullName>
    </submittedName>
</protein>
<proteinExistence type="predicted"/>
<feature type="domain" description="Integrase catalytic" evidence="7">
    <location>
        <begin position="349"/>
        <end position="433"/>
    </location>
</feature>
<evidence type="ECO:0000256" key="1">
    <source>
        <dbReference type="ARBA" id="ARBA00022679"/>
    </source>
</evidence>
<dbReference type="Pfam" id="PF17921">
    <property type="entry name" value="Integrase_H2C2"/>
    <property type="match status" value="1"/>
</dbReference>
<evidence type="ECO:0000313" key="8">
    <source>
        <dbReference type="Proteomes" id="UP000189701"/>
    </source>
</evidence>
<dbReference type="AlphaFoldDB" id="A0A1U7WN91"/>
<dbReference type="SUPFAM" id="SSF53098">
    <property type="entry name" value="Ribonuclease H-like"/>
    <property type="match status" value="1"/>
</dbReference>
<dbReference type="Gene3D" id="3.30.70.270">
    <property type="match status" value="1"/>
</dbReference>
<dbReference type="InterPro" id="IPR043502">
    <property type="entry name" value="DNA/RNA_pol_sf"/>
</dbReference>
<dbReference type="PROSITE" id="PS50994">
    <property type="entry name" value="INTEGRASE"/>
    <property type="match status" value="1"/>
</dbReference>
<dbReference type="GO" id="GO:0004519">
    <property type="term" value="F:endonuclease activity"/>
    <property type="evidence" value="ECO:0007669"/>
    <property type="project" value="UniProtKB-KW"/>
</dbReference>
<dbReference type="PANTHER" id="PTHR37984:SF5">
    <property type="entry name" value="PROTEIN NYNRIN-LIKE"/>
    <property type="match status" value="1"/>
</dbReference>
<dbReference type="InterPro" id="IPR012337">
    <property type="entry name" value="RNaseH-like_sf"/>
</dbReference>
<organism evidence="8 9">
    <name type="scientific">Nicotiana sylvestris</name>
    <name type="common">Wood tobacco</name>
    <name type="synonym">South American tobacco</name>
    <dbReference type="NCBI Taxonomy" id="4096"/>
    <lineage>
        <taxon>Eukaryota</taxon>
        <taxon>Viridiplantae</taxon>
        <taxon>Streptophyta</taxon>
        <taxon>Embryophyta</taxon>
        <taxon>Tracheophyta</taxon>
        <taxon>Spermatophyta</taxon>
        <taxon>Magnoliopsida</taxon>
        <taxon>eudicotyledons</taxon>
        <taxon>Gunneridae</taxon>
        <taxon>Pentapetalae</taxon>
        <taxon>asterids</taxon>
        <taxon>lamiids</taxon>
        <taxon>Solanales</taxon>
        <taxon>Solanaceae</taxon>
        <taxon>Nicotianoideae</taxon>
        <taxon>Nicotianeae</taxon>
        <taxon>Nicotiana</taxon>
    </lineage>
</organism>
<keyword evidence="3" id="KW-0540">Nuclease</keyword>
<dbReference type="Gene3D" id="3.30.420.10">
    <property type="entry name" value="Ribonuclease H-like superfamily/Ribonuclease H"/>
    <property type="match status" value="1"/>
</dbReference>
<dbReference type="InterPro" id="IPR043128">
    <property type="entry name" value="Rev_trsase/Diguanyl_cyclase"/>
</dbReference>
<dbReference type="InterPro" id="IPR001584">
    <property type="entry name" value="Integrase_cat-core"/>
</dbReference>
<gene>
    <name evidence="9" type="primary">LOC104225589</name>
</gene>
<dbReference type="CDD" id="cd09274">
    <property type="entry name" value="RNase_HI_RT_Ty3"/>
    <property type="match status" value="1"/>
</dbReference>
<evidence type="ECO:0000256" key="3">
    <source>
        <dbReference type="ARBA" id="ARBA00022722"/>
    </source>
</evidence>
<dbReference type="InterPro" id="IPR036397">
    <property type="entry name" value="RNaseH_sf"/>
</dbReference>
<keyword evidence="1" id="KW-0808">Transferase</keyword>
<dbReference type="InterPro" id="IPR050951">
    <property type="entry name" value="Retrovirus_Pol_polyprotein"/>
</dbReference>